<evidence type="ECO:0000313" key="3">
    <source>
        <dbReference type="Proteomes" id="UP001327459"/>
    </source>
</evidence>
<dbReference type="InterPro" id="IPR007791">
    <property type="entry name" value="DjlA_N"/>
</dbReference>
<dbReference type="InterPro" id="IPR029024">
    <property type="entry name" value="TerB-like"/>
</dbReference>
<keyword evidence="3" id="KW-1185">Reference proteome</keyword>
<dbReference type="Gene3D" id="1.10.3680.10">
    <property type="entry name" value="TerB-like"/>
    <property type="match status" value="1"/>
</dbReference>
<proteinExistence type="predicted"/>
<dbReference type="EMBL" id="CP140153">
    <property type="protein sequence ID" value="WQH15263.1"/>
    <property type="molecule type" value="Genomic_DNA"/>
</dbReference>
<dbReference type="SUPFAM" id="SSF158682">
    <property type="entry name" value="TerB-like"/>
    <property type="match status" value="1"/>
</dbReference>
<gene>
    <name evidence="2" type="ORF">SR882_05690</name>
</gene>
<dbReference type="CDD" id="cd07313">
    <property type="entry name" value="terB_like_2"/>
    <property type="match status" value="1"/>
</dbReference>
<sequence length="151" mass="17109">MLKTLQALFFPDDRGKETAVETRVDAAVAILLMEVARADFDVADDELEVIRRTLVDDFAMARDEADELVRHAAAEVDDSTGFFPFVRVLNEQLGSDQKRQVVETLWRVAYADAGKHHLEESVIRQIADLLYVPHSDFIRARLRAEESVPPD</sequence>
<evidence type="ECO:0000313" key="2">
    <source>
        <dbReference type="EMBL" id="WQH15263.1"/>
    </source>
</evidence>
<accession>A0ABZ0YTF7</accession>
<feature type="domain" description="Co-chaperone DjlA N-terminal" evidence="1">
    <location>
        <begin position="27"/>
        <end position="142"/>
    </location>
</feature>
<dbReference type="Pfam" id="PF05099">
    <property type="entry name" value="TerB"/>
    <property type="match status" value="1"/>
</dbReference>
<organism evidence="2 3">
    <name type="scientific">Guyparkeria halophila</name>
    <dbReference type="NCBI Taxonomy" id="47960"/>
    <lineage>
        <taxon>Bacteria</taxon>
        <taxon>Pseudomonadati</taxon>
        <taxon>Pseudomonadota</taxon>
        <taxon>Gammaproteobacteria</taxon>
        <taxon>Chromatiales</taxon>
        <taxon>Thioalkalibacteraceae</taxon>
        <taxon>Guyparkeria</taxon>
    </lineage>
</organism>
<name>A0ABZ0YTF7_9GAMM</name>
<dbReference type="Proteomes" id="UP001327459">
    <property type="component" value="Chromosome"/>
</dbReference>
<reference evidence="2 3" key="1">
    <citation type="submission" date="2023-11" db="EMBL/GenBank/DDBJ databases">
        <title>MicrobeMod: A computational toolkit for identifying prokaryotic methylation and restriction-modification with nanopore sequencing.</title>
        <authorList>
            <person name="Crits-Christoph A."/>
            <person name="Kang S.C."/>
            <person name="Lee H."/>
            <person name="Ostrov N."/>
        </authorList>
    </citation>
    <scope>NUCLEOTIDE SEQUENCE [LARGE SCALE GENOMIC DNA]</scope>
    <source>
        <strain evidence="2 3">ATCC 49870</strain>
    </source>
</reference>
<dbReference type="RefSeq" id="WP_322520294.1">
    <property type="nucleotide sequence ID" value="NZ_CP140153.1"/>
</dbReference>
<protein>
    <submittedName>
        <fullName evidence="2">TerB family tellurite resistance protein</fullName>
    </submittedName>
</protein>
<evidence type="ECO:0000259" key="1">
    <source>
        <dbReference type="Pfam" id="PF05099"/>
    </source>
</evidence>